<evidence type="ECO:0000256" key="5">
    <source>
        <dbReference type="ARBA" id="ARBA00022505"/>
    </source>
</evidence>
<keyword evidence="7" id="KW-0560">Oxidoreductase</keyword>
<protein>
    <submittedName>
        <fullName evidence="12">Nitrate reductase</fullName>
    </submittedName>
</protein>
<dbReference type="STRING" id="1454373.ACMU_00825"/>
<evidence type="ECO:0000256" key="3">
    <source>
        <dbReference type="ARBA" id="ARBA00008747"/>
    </source>
</evidence>
<keyword evidence="10" id="KW-0534">Nitrate assimilation</keyword>
<dbReference type="InterPro" id="IPR006657">
    <property type="entry name" value="MoPterin_dinucl-bd_dom"/>
</dbReference>
<comment type="cofactor">
    <cofactor evidence="2">
        <name>[4Fe-4S] cluster</name>
        <dbReference type="ChEBI" id="CHEBI:49883"/>
    </cofactor>
</comment>
<sequence>MDGAADQQRLTAVDAPAAIRTTCPYCGVGCGVLATPDGRGGLDIKGDPDHPANKGRLCSKGSALGETLAREGRLLAPQIGERTASWDDALDLVADRFRRTIAEHGPDSVAFYVSGQLLTEDYYVANKLMKGFIGSANIDTNSRLCMASSVAGHKRAFGTDTVPGQYEDLEEADLIVLVGSNLAWCHPVLFQRIVAAKAARPGMKVINVDPRVTATSDLADLHLDIAPGGDVALFNALLVALADGGQVDADYVARHVDGFDAALAQARADDADATGLSPEKLSEFLRLWTGTRKVVTIYSQGVNQARNGTDKVNAILNCHLATGRIGRPGMGPFSVTGQPNAMGGREVGGLANMLACHLDLENAEHRAAVKTFWDAPTIPDAPGAKAVDMFRKVGNGQIKAIWIMCTNPAVSMPDAGDVRAALRGCDFVVVSDMFGDTDTAKLAHVRLPATGWAEKDGTVTNSERRISRQRGMLPPPGQARHDWDVLSDVGRRMGWPRAFDYASPAEIFREYAAMTQLSVDFGKDLDLTPLAELSDSQFDAMAPVSWPLRPDGAAQRFFADGGFFTDTGRARMLPVSGALPRDMRDGAAPFRLNTGRVRDHWHTMSRTGMAPKLSQHLAEPYVEIHPADMARLNLRPADIATIEANGQPVLLRVMPSTKVKPGAVFAPIHWTDQVASSAIVSRLTTKDTDPFSGQPDSKGAAVSIRKFDATWYGFAVSASRPNPDCAYWALARTGDGWRAELAGLRAPANWEDHARQMFNLPQAEAVSLIDAEAGLARVALVLDGVTRAALFVAPQPVAVARSFLTGALGDSADLVLPGQPGAGRPDPGPTLCSCFGVGVNTITLAIRNQGLTSVEAIGEALQAGTNCGSCRPELAALLSTLTIPHAAE</sequence>
<comment type="similarity">
    <text evidence="3">Belongs to the prokaryotic molybdopterin-containing oxidoreductase family. NasA/NapA/NarB subfamily.</text>
</comment>
<organism evidence="12 13">
    <name type="scientific">Actibacterium mucosum KCTC 23349</name>
    <dbReference type="NCBI Taxonomy" id="1454373"/>
    <lineage>
        <taxon>Bacteria</taxon>
        <taxon>Pseudomonadati</taxon>
        <taxon>Pseudomonadota</taxon>
        <taxon>Alphaproteobacteria</taxon>
        <taxon>Rhodobacterales</taxon>
        <taxon>Roseobacteraceae</taxon>
        <taxon>Actibacterium</taxon>
    </lineage>
</organism>
<name>A0A037ZKU3_9RHOB</name>
<evidence type="ECO:0000256" key="1">
    <source>
        <dbReference type="ARBA" id="ARBA00001942"/>
    </source>
</evidence>
<keyword evidence="6" id="KW-0479">Metal-binding</keyword>
<dbReference type="GO" id="GO:0043546">
    <property type="term" value="F:molybdopterin cofactor binding"/>
    <property type="evidence" value="ECO:0007669"/>
    <property type="project" value="InterPro"/>
</dbReference>
<dbReference type="AlphaFoldDB" id="A0A037ZKU3"/>
<dbReference type="InterPro" id="IPR009010">
    <property type="entry name" value="Asp_de-COase-like_dom_sf"/>
</dbReference>
<comment type="caution">
    <text evidence="12">The sequence shown here is derived from an EMBL/GenBank/DDBJ whole genome shotgun (WGS) entry which is preliminary data.</text>
</comment>
<dbReference type="CDD" id="cd02791">
    <property type="entry name" value="MopB_CT_Nitrate-R-NapA-like"/>
    <property type="match status" value="1"/>
</dbReference>
<dbReference type="InterPro" id="IPR050123">
    <property type="entry name" value="Prok_molybdopt-oxidoreductase"/>
</dbReference>
<proteinExistence type="inferred from homology"/>
<dbReference type="Gene3D" id="3.40.50.740">
    <property type="match status" value="1"/>
</dbReference>
<dbReference type="SUPFAM" id="SSF53706">
    <property type="entry name" value="Formate dehydrogenase/DMSO reductase, domains 1-3"/>
    <property type="match status" value="1"/>
</dbReference>
<evidence type="ECO:0000256" key="7">
    <source>
        <dbReference type="ARBA" id="ARBA00023002"/>
    </source>
</evidence>
<comment type="cofactor">
    <cofactor evidence="1">
        <name>Mo-bis(molybdopterin guanine dinucleotide)</name>
        <dbReference type="ChEBI" id="CHEBI:60539"/>
    </cofactor>
</comment>
<dbReference type="PANTHER" id="PTHR43105">
    <property type="entry name" value="RESPIRATORY NITRATE REDUCTASE"/>
    <property type="match status" value="1"/>
</dbReference>
<evidence type="ECO:0000313" key="13">
    <source>
        <dbReference type="Proteomes" id="UP000026249"/>
    </source>
</evidence>
<dbReference type="InterPro" id="IPR041957">
    <property type="entry name" value="CT_Nitrate-R-NapA-like"/>
</dbReference>
<dbReference type="Pfam" id="PF00384">
    <property type="entry name" value="Molybdopterin"/>
    <property type="match status" value="1"/>
</dbReference>
<dbReference type="Gene3D" id="3.40.228.10">
    <property type="entry name" value="Dimethylsulfoxide Reductase, domain 2"/>
    <property type="match status" value="1"/>
</dbReference>
<dbReference type="InterPro" id="IPR006656">
    <property type="entry name" value="Mopterin_OxRdtase"/>
</dbReference>
<evidence type="ECO:0000256" key="4">
    <source>
        <dbReference type="ARBA" id="ARBA00022485"/>
    </source>
</evidence>
<dbReference type="GO" id="GO:0046872">
    <property type="term" value="F:metal ion binding"/>
    <property type="evidence" value="ECO:0007669"/>
    <property type="project" value="UniProtKB-KW"/>
</dbReference>
<dbReference type="SMART" id="SM00926">
    <property type="entry name" value="Molybdop_Fe4S4"/>
    <property type="match status" value="1"/>
</dbReference>
<accession>A0A037ZKU3</accession>
<keyword evidence="13" id="KW-1185">Reference proteome</keyword>
<dbReference type="Proteomes" id="UP000026249">
    <property type="component" value="Unassembled WGS sequence"/>
</dbReference>
<dbReference type="InterPro" id="IPR007419">
    <property type="entry name" value="BFD-like_2Fe2S-bd_dom"/>
</dbReference>
<gene>
    <name evidence="12" type="ORF">ACMU_00825</name>
</gene>
<keyword evidence="5" id="KW-0500">Molybdenum</keyword>
<dbReference type="PROSITE" id="PS51669">
    <property type="entry name" value="4FE4S_MOW_BIS_MGD"/>
    <property type="match status" value="1"/>
</dbReference>
<dbReference type="CDD" id="cd02754">
    <property type="entry name" value="MopB_Nitrate-R-NapA-like"/>
    <property type="match status" value="1"/>
</dbReference>
<dbReference type="RefSeq" id="WP_051587751.1">
    <property type="nucleotide sequence ID" value="NZ_JFKE01000001.1"/>
</dbReference>
<evidence type="ECO:0000256" key="2">
    <source>
        <dbReference type="ARBA" id="ARBA00001966"/>
    </source>
</evidence>
<dbReference type="Gene3D" id="1.10.10.1100">
    <property type="entry name" value="BFD-like [2Fe-2S]-binding domain"/>
    <property type="match status" value="1"/>
</dbReference>
<keyword evidence="9" id="KW-0411">Iron-sulfur</keyword>
<keyword evidence="4" id="KW-0004">4Fe-4S</keyword>
<keyword evidence="8" id="KW-0408">Iron</keyword>
<dbReference type="Pfam" id="PF04324">
    <property type="entry name" value="Fer2_BFD"/>
    <property type="match status" value="1"/>
</dbReference>
<dbReference type="InterPro" id="IPR006963">
    <property type="entry name" value="Mopterin_OxRdtase_4Fe-4S_dom"/>
</dbReference>
<dbReference type="Gene3D" id="2.20.25.90">
    <property type="entry name" value="ADC-like domains"/>
    <property type="match status" value="1"/>
</dbReference>
<dbReference type="PANTHER" id="PTHR43105:SF9">
    <property type="entry name" value="NADPH-FE(3+) OXIDOREDUCTASE SUBUNIT ALPHA"/>
    <property type="match status" value="1"/>
</dbReference>
<dbReference type="EMBL" id="JFKE01000001">
    <property type="protein sequence ID" value="KAJ57066.1"/>
    <property type="molecule type" value="Genomic_DNA"/>
</dbReference>
<dbReference type="GO" id="GO:1990204">
    <property type="term" value="C:oxidoreductase complex"/>
    <property type="evidence" value="ECO:0007669"/>
    <property type="project" value="UniProtKB-ARBA"/>
</dbReference>
<evidence type="ECO:0000256" key="9">
    <source>
        <dbReference type="ARBA" id="ARBA00023014"/>
    </source>
</evidence>
<dbReference type="OrthoDB" id="9816402at2"/>
<evidence type="ECO:0000256" key="8">
    <source>
        <dbReference type="ARBA" id="ARBA00023004"/>
    </source>
</evidence>
<evidence type="ECO:0000259" key="11">
    <source>
        <dbReference type="PROSITE" id="PS51669"/>
    </source>
</evidence>
<dbReference type="GO" id="GO:0045333">
    <property type="term" value="P:cellular respiration"/>
    <property type="evidence" value="ECO:0007669"/>
    <property type="project" value="UniProtKB-ARBA"/>
</dbReference>
<reference evidence="12 13" key="1">
    <citation type="submission" date="2014-03" db="EMBL/GenBank/DDBJ databases">
        <title>Draft Genome Sequence of Actibacterium mucosum KCTC 23349, a Marine Alphaproteobacterium with Complex Ionic Requirements Isolated from Mediterranean Seawater at Malvarrosa Beach, Valencia, Spain.</title>
        <authorList>
            <person name="Arahal D.R."/>
            <person name="Shao Z."/>
            <person name="Lai Q."/>
            <person name="Pujalte M.J."/>
        </authorList>
    </citation>
    <scope>NUCLEOTIDE SEQUENCE [LARGE SCALE GENOMIC DNA]</scope>
    <source>
        <strain evidence="12 13">KCTC 23349</strain>
    </source>
</reference>
<dbReference type="GO" id="GO:0016020">
    <property type="term" value="C:membrane"/>
    <property type="evidence" value="ECO:0007669"/>
    <property type="project" value="TreeGrafter"/>
</dbReference>
<dbReference type="GO" id="GO:0042128">
    <property type="term" value="P:nitrate assimilation"/>
    <property type="evidence" value="ECO:0007669"/>
    <property type="project" value="UniProtKB-KW"/>
</dbReference>
<dbReference type="Pfam" id="PF04879">
    <property type="entry name" value="Molybdop_Fe4S4"/>
    <property type="match status" value="1"/>
</dbReference>
<dbReference type="InterPro" id="IPR041854">
    <property type="entry name" value="BFD-like_2Fe2S-bd_dom_sf"/>
</dbReference>
<dbReference type="Pfam" id="PF01568">
    <property type="entry name" value="Molydop_binding"/>
    <property type="match status" value="1"/>
</dbReference>
<dbReference type="GO" id="GO:0016491">
    <property type="term" value="F:oxidoreductase activity"/>
    <property type="evidence" value="ECO:0007669"/>
    <property type="project" value="UniProtKB-KW"/>
</dbReference>
<evidence type="ECO:0000256" key="10">
    <source>
        <dbReference type="ARBA" id="ARBA00023063"/>
    </source>
</evidence>
<feature type="domain" description="4Fe-4S Mo/W bis-MGD-type" evidence="11">
    <location>
        <begin position="16"/>
        <end position="72"/>
    </location>
</feature>
<evidence type="ECO:0000256" key="6">
    <source>
        <dbReference type="ARBA" id="ARBA00022723"/>
    </source>
</evidence>
<dbReference type="Gene3D" id="2.40.40.20">
    <property type="match status" value="1"/>
</dbReference>
<dbReference type="GO" id="GO:0051539">
    <property type="term" value="F:4 iron, 4 sulfur cluster binding"/>
    <property type="evidence" value="ECO:0007669"/>
    <property type="project" value="UniProtKB-KW"/>
</dbReference>
<evidence type="ECO:0000313" key="12">
    <source>
        <dbReference type="EMBL" id="KAJ57066.1"/>
    </source>
</evidence>
<dbReference type="SUPFAM" id="SSF50692">
    <property type="entry name" value="ADC-like"/>
    <property type="match status" value="1"/>
</dbReference>